<evidence type="ECO:0000256" key="8">
    <source>
        <dbReference type="ARBA" id="ARBA00049929"/>
    </source>
</evidence>
<comment type="caution">
    <text evidence="11">The sequence shown here is derived from an EMBL/GenBank/DDBJ whole genome shotgun (WGS) entry which is preliminary data.</text>
</comment>
<dbReference type="InterPro" id="IPR050203">
    <property type="entry name" value="Trp-tRNA_synthetase"/>
</dbReference>
<dbReference type="InterPro" id="IPR001412">
    <property type="entry name" value="aa-tRNA-synth_I_CS"/>
</dbReference>
<dbReference type="NCBIfam" id="TIGR00233">
    <property type="entry name" value="trpS"/>
    <property type="match status" value="1"/>
</dbReference>
<sequence>MDKQSENKKKVILTGDRPTGRLHLGHFIGSLKNRVKLQNEYRQFIIIADMQALTDHADNPKMVHENVLQLGLDYLSCGIDPKVSTIFIQSLVPEIAELTMYYLNLVTVAQLERNPTVKDEMKQKGFSKSVPAGFLVYPVSQAADITAFKADLVPVGADQVPVLEQTNEVIKAFNRTYKTDVLIEIKALISDVPRLSGIDGKAKMSKSLNNCIYLSDPSDVLKKKVFEMYTDPGHVGVSDPGKIEGNVVFEYLDAFDTDQKKVAELKEQYQRGGLGDVVVKHYLFEVLDKMLEPIRNKRTELEKNPVQVMKIIKEGTEKARQTAIQTLKEVKEAMGLVY</sequence>
<proteinExistence type="inferred from homology"/>
<evidence type="ECO:0000256" key="7">
    <source>
        <dbReference type="ARBA" id="ARBA00023146"/>
    </source>
</evidence>
<dbReference type="InterPro" id="IPR002305">
    <property type="entry name" value="aa-tRNA-synth_Ic"/>
</dbReference>
<dbReference type="AlphaFoldDB" id="A0A1G2FSV0"/>
<evidence type="ECO:0000256" key="1">
    <source>
        <dbReference type="ARBA" id="ARBA00005594"/>
    </source>
</evidence>
<evidence type="ECO:0000256" key="9">
    <source>
        <dbReference type="NCBIfam" id="TIGR00233"/>
    </source>
</evidence>
<keyword evidence="6 10" id="KW-0648">Protein biosynthesis</keyword>
<name>A0A1G2FSV0_9BACT</name>
<dbReference type="CDD" id="cd00806">
    <property type="entry name" value="TrpRS_core"/>
    <property type="match status" value="1"/>
</dbReference>
<reference evidence="11 12" key="1">
    <citation type="journal article" date="2016" name="Nat. Commun.">
        <title>Thousands of microbial genomes shed light on interconnected biogeochemical processes in an aquifer system.</title>
        <authorList>
            <person name="Anantharaman K."/>
            <person name="Brown C.T."/>
            <person name="Hug L.A."/>
            <person name="Sharon I."/>
            <person name="Castelle C.J."/>
            <person name="Probst A.J."/>
            <person name="Thomas B.C."/>
            <person name="Singh A."/>
            <person name="Wilkins M.J."/>
            <person name="Karaoz U."/>
            <person name="Brodie E.L."/>
            <person name="Williams K.H."/>
            <person name="Hubbard S.S."/>
            <person name="Banfield J.F."/>
        </authorList>
    </citation>
    <scope>NUCLEOTIDE SEQUENCE [LARGE SCALE GENOMIC DNA]</scope>
</reference>
<dbReference type="PRINTS" id="PR01039">
    <property type="entry name" value="TRNASYNTHTRP"/>
</dbReference>
<dbReference type="Gene3D" id="1.10.240.10">
    <property type="entry name" value="Tyrosyl-Transfer RNA Synthetase"/>
    <property type="match status" value="1"/>
</dbReference>
<evidence type="ECO:0000256" key="10">
    <source>
        <dbReference type="RuleBase" id="RU363036"/>
    </source>
</evidence>
<evidence type="ECO:0000256" key="3">
    <source>
        <dbReference type="ARBA" id="ARBA00022598"/>
    </source>
</evidence>
<dbReference type="GO" id="GO:0005829">
    <property type="term" value="C:cytosol"/>
    <property type="evidence" value="ECO:0007669"/>
    <property type="project" value="TreeGrafter"/>
</dbReference>
<evidence type="ECO:0000313" key="11">
    <source>
        <dbReference type="EMBL" id="OGZ41159.1"/>
    </source>
</evidence>
<dbReference type="GO" id="GO:0004830">
    <property type="term" value="F:tryptophan-tRNA ligase activity"/>
    <property type="evidence" value="ECO:0007669"/>
    <property type="project" value="UniProtKB-UniRule"/>
</dbReference>
<keyword evidence="7 10" id="KW-0030">Aminoacyl-tRNA synthetase</keyword>
<dbReference type="EC" id="6.1.1.2" evidence="2 9"/>
<accession>A0A1G2FSV0</accession>
<dbReference type="InterPro" id="IPR014729">
    <property type="entry name" value="Rossmann-like_a/b/a_fold"/>
</dbReference>
<keyword evidence="5 10" id="KW-0067">ATP-binding</keyword>
<comment type="similarity">
    <text evidence="1 10">Belongs to the class-I aminoacyl-tRNA synthetase family.</text>
</comment>
<dbReference type="GO" id="GO:0005524">
    <property type="term" value="F:ATP binding"/>
    <property type="evidence" value="ECO:0007669"/>
    <property type="project" value="UniProtKB-KW"/>
</dbReference>
<evidence type="ECO:0000313" key="12">
    <source>
        <dbReference type="Proteomes" id="UP000177126"/>
    </source>
</evidence>
<evidence type="ECO:0000256" key="4">
    <source>
        <dbReference type="ARBA" id="ARBA00022741"/>
    </source>
</evidence>
<evidence type="ECO:0000256" key="5">
    <source>
        <dbReference type="ARBA" id="ARBA00022840"/>
    </source>
</evidence>
<keyword evidence="4 10" id="KW-0547">Nucleotide-binding</keyword>
<dbReference type="SUPFAM" id="SSF52374">
    <property type="entry name" value="Nucleotidylyl transferase"/>
    <property type="match status" value="1"/>
</dbReference>
<keyword evidence="3 10" id="KW-0436">Ligase</keyword>
<gene>
    <name evidence="11" type="ORF">A3B04_00025</name>
</gene>
<dbReference type="Pfam" id="PF00579">
    <property type="entry name" value="tRNA-synt_1b"/>
    <property type="match status" value="1"/>
</dbReference>
<dbReference type="Gene3D" id="3.40.50.620">
    <property type="entry name" value="HUPs"/>
    <property type="match status" value="1"/>
</dbReference>
<dbReference type="EMBL" id="MHNF01000018">
    <property type="protein sequence ID" value="OGZ41159.1"/>
    <property type="molecule type" value="Genomic_DNA"/>
</dbReference>
<dbReference type="InterPro" id="IPR002306">
    <property type="entry name" value="Trp-tRNA-ligase"/>
</dbReference>
<organism evidence="11 12">
    <name type="scientific">Candidatus Portnoybacteria bacterium RIFCSPLOWO2_02_FULL_39_11</name>
    <dbReference type="NCBI Taxonomy" id="1802001"/>
    <lineage>
        <taxon>Bacteria</taxon>
        <taxon>Candidatus Portnoyibacteriota</taxon>
    </lineage>
</organism>
<comment type="catalytic activity">
    <reaction evidence="8">
        <text>tRNA(Trp) + L-tryptophan + ATP = L-tryptophyl-tRNA(Trp) + AMP + diphosphate + H(+)</text>
        <dbReference type="Rhea" id="RHEA:24080"/>
        <dbReference type="Rhea" id="RHEA-COMP:9671"/>
        <dbReference type="Rhea" id="RHEA-COMP:9705"/>
        <dbReference type="ChEBI" id="CHEBI:15378"/>
        <dbReference type="ChEBI" id="CHEBI:30616"/>
        <dbReference type="ChEBI" id="CHEBI:33019"/>
        <dbReference type="ChEBI" id="CHEBI:57912"/>
        <dbReference type="ChEBI" id="CHEBI:78442"/>
        <dbReference type="ChEBI" id="CHEBI:78535"/>
        <dbReference type="ChEBI" id="CHEBI:456215"/>
        <dbReference type="EC" id="6.1.1.2"/>
    </reaction>
</comment>
<dbReference type="GO" id="GO:0006436">
    <property type="term" value="P:tryptophanyl-tRNA aminoacylation"/>
    <property type="evidence" value="ECO:0007669"/>
    <property type="project" value="UniProtKB-UniRule"/>
</dbReference>
<dbReference type="PROSITE" id="PS00178">
    <property type="entry name" value="AA_TRNA_LIGASE_I"/>
    <property type="match status" value="1"/>
</dbReference>
<evidence type="ECO:0000256" key="2">
    <source>
        <dbReference type="ARBA" id="ARBA00013161"/>
    </source>
</evidence>
<dbReference type="Proteomes" id="UP000177126">
    <property type="component" value="Unassembled WGS sequence"/>
</dbReference>
<dbReference type="PANTHER" id="PTHR43766">
    <property type="entry name" value="TRYPTOPHAN--TRNA LIGASE, MITOCHONDRIAL"/>
    <property type="match status" value="1"/>
</dbReference>
<evidence type="ECO:0000256" key="6">
    <source>
        <dbReference type="ARBA" id="ARBA00022917"/>
    </source>
</evidence>
<dbReference type="PANTHER" id="PTHR43766:SF1">
    <property type="entry name" value="TRYPTOPHAN--TRNA LIGASE, MITOCHONDRIAL"/>
    <property type="match status" value="1"/>
</dbReference>
<protein>
    <recommendedName>
        <fullName evidence="2 9">Tryptophan--tRNA ligase</fullName>
        <ecNumber evidence="2 9">6.1.1.2</ecNumber>
    </recommendedName>
</protein>
<dbReference type="FunFam" id="1.10.240.10:FF:000005">
    <property type="entry name" value="Tryptophan--tRNA ligase"/>
    <property type="match status" value="1"/>
</dbReference>
<dbReference type="FunFam" id="3.40.50.620:FF:000094">
    <property type="entry name" value="Tryptophan--tRNA ligase"/>
    <property type="match status" value="1"/>
</dbReference>